<dbReference type="Gene3D" id="3.20.20.70">
    <property type="entry name" value="Aldolase class I"/>
    <property type="match status" value="1"/>
</dbReference>
<dbReference type="InterPro" id="IPR013785">
    <property type="entry name" value="Aldolase_TIM"/>
</dbReference>
<comment type="pathway">
    <text evidence="1">Porphyrin-containing compound metabolism; protoporphyrin-IX biosynthesis; coproporphyrinogen-III from 5-aminolevulinate: step 1/4.</text>
</comment>
<dbReference type="PIRSF" id="PIRSF001415">
    <property type="entry name" value="Porphbilin_synth"/>
    <property type="match status" value="1"/>
</dbReference>
<dbReference type="PRINTS" id="PR00144">
    <property type="entry name" value="DALDHYDRTASE"/>
</dbReference>
<evidence type="ECO:0000256" key="3">
    <source>
        <dbReference type="ARBA" id="ARBA00012053"/>
    </source>
</evidence>
<feature type="binding site" evidence="10">
    <location>
        <position position="313"/>
    </location>
    <ligand>
        <name>5-aminolevulinate</name>
        <dbReference type="ChEBI" id="CHEBI:356416"/>
        <label>2</label>
    </ligand>
</feature>
<dbReference type="EMBL" id="AP011112">
    <property type="protein sequence ID" value="BAI68947.1"/>
    <property type="molecule type" value="Genomic_DNA"/>
</dbReference>
<organism evidence="15 16">
    <name type="scientific">Hydrogenobacter thermophilus (strain DSM 6534 / IAM 12695 / TK-6)</name>
    <dbReference type="NCBI Taxonomy" id="608538"/>
    <lineage>
        <taxon>Bacteria</taxon>
        <taxon>Pseudomonadati</taxon>
        <taxon>Aquificota</taxon>
        <taxon>Aquificia</taxon>
        <taxon>Aquificales</taxon>
        <taxon>Aquificaceae</taxon>
        <taxon>Hydrogenobacter</taxon>
    </lineage>
</organism>
<evidence type="ECO:0000256" key="5">
    <source>
        <dbReference type="ARBA" id="ARBA00023133"/>
    </source>
</evidence>
<gene>
    <name evidence="15" type="primary">hemB</name>
    <name evidence="15" type="ordered locus">HTH_0483</name>
</gene>
<feature type="active site" description="Schiff-base intermediate with substrate" evidence="9">
    <location>
        <position position="195"/>
    </location>
</feature>
<dbReference type="PROSITE" id="PS00169">
    <property type="entry name" value="D_ALA_DEHYDRATASE"/>
    <property type="match status" value="1"/>
</dbReference>
<evidence type="ECO:0000313" key="15">
    <source>
        <dbReference type="EMBL" id="BAI68947.1"/>
    </source>
</evidence>
<dbReference type="GO" id="GO:0005829">
    <property type="term" value="C:cytosol"/>
    <property type="evidence" value="ECO:0007669"/>
    <property type="project" value="TreeGrafter"/>
</dbReference>
<sequence>MEFPKLRPRRLRSNESIRRLVRETKLSLDDLICPVFVRYGEGIEEEVPSMPGVFRYSPDKVIDEVKKIRDLGIPAIILFGIPEHKDEVGSDTWSKEGIIQRTVRLIKKEVPDIYVITDVCFCEYTTHGHCGVLKNHHVDNDATLENLKKQAVSHAESGADMLAPSGMMDGMVKAIRSALDEANFYEIPIMAYSAKFASAFYGPFRDAAQSAPAFGDRRTYQMDPSNAREALKEVLLDLQEGADIVMVKPALSYLDIIYRVKEATLLPVCAYNVSGEYSMIKAAGKLGWIDERKVMWEVLTSIKRAGADMIITYFAKDVAILINRGELA</sequence>
<evidence type="ECO:0000256" key="1">
    <source>
        <dbReference type="ARBA" id="ARBA00004694"/>
    </source>
</evidence>
<comment type="similarity">
    <text evidence="2 14">Belongs to the ALAD family.</text>
</comment>
<dbReference type="EC" id="4.2.1.24" evidence="3 13"/>
<dbReference type="KEGG" id="hte:Hydth_0481"/>
<evidence type="ECO:0000256" key="12">
    <source>
        <dbReference type="PIRSR" id="PIRSR001415-5"/>
    </source>
</evidence>
<evidence type="ECO:0000256" key="11">
    <source>
        <dbReference type="PIRSR" id="PIRSR001415-3"/>
    </source>
</evidence>
<feature type="binding site" evidence="12">
    <location>
        <position position="233"/>
    </location>
    <ligand>
        <name>Mg(2+)</name>
        <dbReference type="ChEBI" id="CHEBI:18420"/>
    </ligand>
</feature>
<protein>
    <recommendedName>
        <fullName evidence="4 13">Delta-aminolevulinic acid dehydratase</fullName>
        <ecNumber evidence="3 13">4.2.1.24</ecNumber>
    </recommendedName>
</protein>
<keyword evidence="11" id="KW-0862">Zinc</keyword>
<name>D3DGJ5_HYDTT</name>
<evidence type="ECO:0000313" key="16">
    <source>
        <dbReference type="Proteomes" id="UP000002574"/>
    </source>
</evidence>
<evidence type="ECO:0000256" key="8">
    <source>
        <dbReference type="ARBA" id="ARBA00047651"/>
    </source>
</evidence>
<evidence type="ECO:0000256" key="2">
    <source>
        <dbReference type="ARBA" id="ARBA00008055"/>
    </source>
</evidence>
<dbReference type="OrthoDB" id="9805001at2"/>
<dbReference type="SUPFAM" id="SSF51569">
    <property type="entry name" value="Aldolase"/>
    <property type="match status" value="1"/>
</dbReference>
<comment type="catalytic activity">
    <reaction evidence="8 13">
        <text>2 5-aminolevulinate = porphobilinogen + 2 H2O + H(+)</text>
        <dbReference type="Rhea" id="RHEA:24064"/>
        <dbReference type="ChEBI" id="CHEBI:15377"/>
        <dbReference type="ChEBI" id="CHEBI:15378"/>
        <dbReference type="ChEBI" id="CHEBI:58126"/>
        <dbReference type="ChEBI" id="CHEBI:356416"/>
        <dbReference type="EC" id="4.2.1.24"/>
    </reaction>
</comment>
<feature type="binding site" evidence="10">
    <location>
        <position position="217"/>
    </location>
    <ligand>
        <name>5-aminolevulinate</name>
        <dbReference type="ChEBI" id="CHEBI:356416"/>
        <label>1</label>
    </ligand>
</feature>
<dbReference type="PANTHER" id="PTHR11458:SF0">
    <property type="entry name" value="DELTA-AMINOLEVULINIC ACID DEHYDRATASE"/>
    <property type="match status" value="1"/>
</dbReference>
<proteinExistence type="inferred from homology"/>
<dbReference type="UniPathway" id="UPA00251">
    <property type="reaction ID" value="UER00318"/>
</dbReference>
<keyword evidence="12" id="KW-0460">Magnesium</keyword>
<dbReference type="RefSeq" id="WP_012963130.1">
    <property type="nucleotide sequence ID" value="NC_013799.1"/>
</dbReference>
<keyword evidence="16" id="KW-1185">Reference proteome</keyword>
<dbReference type="InterPro" id="IPR030656">
    <property type="entry name" value="ALAD_AS"/>
</dbReference>
<feature type="binding site" evidence="10">
    <location>
        <position position="274"/>
    </location>
    <ligand>
        <name>5-aminolevulinate</name>
        <dbReference type="ChEBI" id="CHEBI:356416"/>
        <label>2</label>
    </ligand>
</feature>
<feature type="binding site" evidence="10">
    <location>
        <position position="205"/>
    </location>
    <ligand>
        <name>5-aminolevulinate</name>
        <dbReference type="ChEBI" id="CHEBI:356416"/>
        <label>1</label>
    </ligand>
</feature>
<evidence type="ECO:0000256" key="4">
    <source>
        <dbReference type="ARBA" id="ARBA00020771"/>
    </source>
</evidence>
<dbReference type="GO" id="GO:0006782">
    <property type="term" value="P:protoporphyrinogen IX biosynthetic process"/>
    <property type="evidence" value="ECO:0007669"/>
    <property type="project" value="UniProtKB-UniPathway"/>
</dbReference>
<dbReference type="SMART" id="SM01004">
    <property type="entry name" value="ALAD"/>
    <property type="match status" value="1"/>
</dbReference>
<keyword evidence="7 13" id="KW-0627">Porphyrin biosynthesis</keyword>
<keyword evidence="11" id="KW-0479">Metal-binding</keyword>
<accession>D3DGJ5</accession>
<dbReference type="Pfam" id="PF00490">
    <property type="entry name" value="ALAD"/>
    <property type="match status" value="1"/>
</dbReference>
<evidence type="ECO:0000256" key="9">
    <source>
        <dbReference type="PIRSR" id="PIRSR001415-1"/>
    </source>
</evidence>
<dbReference type="CDD" id="cd00384">
    <property type="entry name" value="ALAD_PBGS"/>
    <property type="match status" value="1"/>
</dbReference>
<dbReference type="eggNOG" id="COG0113">
    <property type="taxonomic scope" value="Bacteria"/>
</dbReference>
<keyword evidence="5" id="KW-0350">Heme biosynthesis</keyword>
<keyword evidence="6 13" id="KW-0456">Lyase</keyword>
<dbReference type="PANTHER" id="PTHR11458">
    <property type="entry name" value="DELTA-AMINOLEVULINIC ACID DEHYDRATASE"/>
    <property type="match status" value="1"/>
</dbReference>
<dbReference type="PATRIC" id="fig|608538.5.peg.486"/>
<evidence type="ECO:0000256" key="6">
    <source>
        <dbReference type="ARBA" id="ARBA00023239"/>
    </source>
</evidence>
<evidence type="ECO:0000256" key="14">
    <source>
        <dbReference type="RuleBase" id="RU004161"/>
    </source>
</evidence>
<evidence type="ECO:0000256" key="13">
    <source>
        <dbReference type="RuleBase" id="RU000515"/>
    </source>
</evidence>
<dbReference type="NCBIfam" id="NF006762">
    <property type="entry name" value="PRK09283.1"/>
    <property type="match status" value="1"/>
</dbReference>
<dbReference type="FunFam" id="3.20.20.70:FF:000019">
    <property type="entry name" value="Delta-aminolevulinic acid dehydratase"/>
    <property type="match status" value="1"/>
</dbReference>
<reference evidence="15 16" key="1">
    <citation type="journal article" date="2010" name="J. Bacteriol.">
        <title>Complete genome sequence of the thermophilic, obligately chemolithoautotrophic hydrogen-oxidizing bacterium Hydrogenobacter thermophilus TK-6.</title>
        <authorList>
            <person name="Arai H."/>
            <person name="Kanbe H."/>
            <person name="Ishii M."/>
            <person name="Igarashi Y."/>
        </authorList>
    </citation>
    <scope>NUCLEOTIDE SEQUENCE [LARGE SCALE GENOMIC DNA]</scope>
    <source>
        <strain evidence="16">DSM 6534 / IAM 12695 / TK-6 [Tokyo]</strain>
    </source>
</reference>
<dbReference type="AlphaFoldDB" id="D3DGJ5"/>
<dbReference type="GO" id="GO:0004655">
    <property type="term" value="F:porphobilinogen synthase activity"/>
    <property type="evidence" value="ECO:0007669"/>
    <property type="project" value="UniProtKB-EC"/>
</dbReference>
<dbReference type="KEGG" id="hth:HTH_0483"/>
<feature type="binding site" evidence="11">
    <location>
        <position position="120"/>
    </location>
    <ligand>
        <name>Zn(2+)</name>
        <dbReference type="ChEBI" id="CHEBI:29105"/>
        <note>catalytic</note>
    </ligand>
</feature>
<dbReference type="GO" id="GO:0008270">
    <property type="term" value="F:zinc ion binding"/>
    <property type="evidence" value="ECO:0007669"/>
    <property type="project" value="TreeGrafter"/>
</dbReference>
<comment type="subunit">
    <text evidence="13">Homooctamer.</text>
</comment>
<feature type="binding site" evidence="11">
    <location>
        <position position="122"/>
    </location>
    <ligand>
        <name>Zn(2+)</name>
        <dbReference type="ChEBI" id="CHEBI:29105"/>
        <note>catalytic</note>
    </ligand>
</feature>
<dbReference type="InterPro" id="IPR001731">
    <property type="entry name" value="ALAD"/>
</dbReference>
<dbReference type="Proteomes" id="UP000002574">
    <property type="component" value="Chromosome"/>
</dbReference>
<evidence type="ECO:0000256" key="7">
    <source>
        <dbReference type="ARBA" id="ARBA00023244"/>
    </source>
</evidence>
<feature type="binding site" evidence="11">
    <location>
        <position position="130"/>
    </location>
    <ligand>
        <name>Zn(2+)</name>
        <dbReference type="ChEBI" id="CHEBI:29105"/>
        <note>catalytic</note>
    </ligand>
</feature>
<feature type="active site" description="Schiff-base intermediate with substrate" evidence="9">
    <location>
        <position position="248"/>
    </location>
</feature>
<evidence type="ECO:0000256" key="10">
    <source>
        <dbReference type="PIRSR" id="PIRSR001415-2"/>
    </source>
</evidence>
<dbReference type="STRING" id="608538.HTH_0483"/>